<sequence length="340" mass="35931">MTADTTTAPPERAPEELTQREKAARLMMVGVKNYDDARTALKNGAGGIFIGSWTDPALLTSQDRNVAALRAEIGRPFAVSIDAEGGRVQRQPALFGSVPSPREMAATMKPEQVTGVARDLGTKLRERGITMDFAPVLDVDGGSANGAIGDRSFSGDPAVAATYATAFAQGLREAGIEPVYKHFPGHGRASGDTHKQTSRTPALASLKEVDLPPFGKAISQVPAPVMLGHLVVPEWGDLPATLNPAAYNLLRSGDYPEGSPYDGVIVTDDLSGMKAISDRFSTPTAALTALTAGADIALWITTDDLPKAIDEVDAAVTDGRYPREKFEASFARATSLQPDK</sequence>
<keyword evidence="4 7" id="KW-0378">Hydrolase</keyword>
<evidence type="ECO:0000313" key="7">
    <source>
        <dbReference type="EMBL" id="EKX88082.1"/>
    </source>
</evidence>
<comment type="similarity">
    <text evidence="2">Belongs to the glycosyl hydrolase 3 family.</text>
</comment>
<dbReference type="PATRIC" id="fig|1035195.3.peg.2186"/>
<dbReference type="STRING" id="1035195.HMPREF9997_02445"/>
<dbReference type="EMBL" id="AMEM01000040">
    <property type="protein sequence ID" value="EKX88082.1"/>
    <property type="molecule type" value="Genomic_DNA"/>
</dbReference>
<feature type="domain" description="Glycoside hydrolase family 3 N-terminal" evidence="6">
    <location>
        <begin position="20"/>
        <end position="335"/>
    </location>
</feature>
<proteinExistence type="inferred from homology"/>
<dbReference type="HOGENOM" id="CLU_008392_0_4_11"/>
<evidence type="ECO:0000313" key="8">
    <source>
        <dbReference type="Proteomes" id="UP000010445"/>
    </source>
</evidence>
<dbReference type="Proteomes" id="UP000010445">
    <property type="component" value="Unassembled WGS sequence"/>
</dbReference>
<name>L1MA28_9CORY</name>
<dbReference type="InterPro" id="IPR017853">
    <property type="entry name" value="GH"/>
</dbReference>
<evidence type="ECO:0000256" key="4">
    <source>
        <dbReference type="ARBA" id="ARBA00022801"/>
    </source>
</evidence>
<dbReference type="InterPro" id="IPR036962">
    <property type="entry name" value="Glyco_hydro_3_N_sf"/>
</dbReference>
<keyword evidence="5" id="KW-0326">Glycosidase</keyword>
<dbReference type="AlphaFoldDB" id="L1MA28"/>
<dbReference type="Gene3D" id="3.20.20.300">
    <property type="entry name" value="Glycoside hydrolase, family 3, N-terminal domain"/>
    <property type="match status" value="1"/>
</dbReference>
<dbReference type="Pfam" id="PF00933">
    <property type="entry name" value="Glyco_hydro_3"/>
    <property type="match status" value="1"/>
</dbReference>
<dbReference type="eggNOG" id="COG1472">
    <property type="taxonomic scope" value="Bacteria"/>
</dbReference>
<evidence type="ECO:0000259" key="6">
    <source>
        <dbReference type="Pfam" id="PF00933"/>
    </source>
</evidence>
<organism evidence="7 8">
    <name type="scientific">Corynebacterium durum F0235</name>
    <dbReference type="NCBI Taxonomy" id="1035195"/>
    <lineage>
        <taxon>Bacteria</taxon>
        <taxon>Bacillati</taxon>
        <taxon>Actinomycetota</taxon>
        <taxon>Actinomycetes</taxon>
        <taxon>Mycobacteriales</taxon>
        <taxon>Corynebacteriaceae</taxon>
        <taxon>Corynebacterium</taxon>
    </lineage>
</organism>
<dbReference type="SUPFAM" id="SSF51445">
    <property type="entry name" value="(Trans)glycosidases"/>
    <property type="match status" value="1"/>
</dbReference>
<comment type="catalytic activity">
    <reaction evidence="1">
        <text>Hydrolysis of terminal non-reducing N-acetyl-D-hexosamine residues in N-acetyl-beta-D-hexosaminides.</text>
        <dbReference type="EC" id="3.2.1.52"/>
    </reaction>
</comment>
<evidence type="ECO:0000256" key="5">
    <source>
        <dbReference type="ARBA" id="ARBA00023295"/>
    </source>
</evidence>
<dbReference type="InterPro" id="IPR050226">
    <property type="entry name" value="NagZ_Beta-hexosaminidase"/>
</dbReference>
<dbReference type="GO" id="GO:0004563">
    <property type="term" value="F:beta-N-acetylhexosaminidase activity"/>
    <property type="evidence" value="ECO:0007669"/>
    <property type="project" value="UniProtKB-EC"/>
</dbReference>
<gene>
    <name evidence="7" type="ORF">HMPREF9997_02445</name>
</gene>
<keyword evidence="8" id="KW-1185">Reference proteome</keyword>
<dbReference type="GO" id="GO:0009254">
    <property type="term" value="P:peptidoglycan turnover"/>
    <property type="evidence" value="ECO:0007669"/>
    <property type="project" value="TreeGrafter"/>
</dbReference>
<dbReference type="InterPro" id="IPR001764">
    <property type="entry name" value="Glyco_hydro_3_N"/>
</dbReference>
<dbReference type="GO" id="GO:0005975">
    <property type="term" value="P:carbohydrate metabolic process"/>
    <property type="evidence" value="ECO:0007669"/>
    <property type="project" value="InterPro"/>
</dbReference>
<protein>
    <recommendedName>
        <fullName evidence="3">beta-N-acetylhexosaminidase</fullName>
        <ecNumber evidence="3">3.2.1.52</ecNumber>
    </recommendedName>
</protein>
<comment type="caution">
    <text evidence="7">The sequence shown here is derived from an EMBL/GenBank/DDBJ whole genome shotgun (WGS) entry which is preliminary data.</text>
</comment>
<evidence type="ECO:0000256" key="3">
    <source>
        <dbReference type="ARBA" id="ARBA00012663"/>
    </source>
</evidence>
<reference evidence="7 8" key="1">
    <citation type="submission" date="2012-05" db="EMBL/GenBank/DDBJ databases">
        <authorList>
            <person name="Weinstock G."/>
            <person name="Sodergren E."/>
            <person name="Lobos E.A."/>
            <person name="Fulton L."/>
            <person name="Fulton R."/>
            <person name="Courtney L."/>
            <person name="Fronick C."/>
            <person name="O'Laughlin M."/>
            <person name="Godfrey J."/>
            <person name="Wilson R.M."/>
            <person name="Miner T."/>
            <person name="Farmer C."/>
            <person name="Delehaunty K."/>
            <person name="Cordes M."/>
            <person name="Minx P."/>
            <person name="Tomlinson C."/>
            <person name="Chen J."/>
            <person name="Wollam A."/>
            <person name="Pepin K.H."/>
            <person name="Bhonagiri V."/>
            <person name="Zhang X."/>
            <person name="Suruliraj S."/>
            <person name="Warren W."/>
            <person name="Mitreva M."/>
            <person name="Mardis E.R."/>
            <person name="Wilson R.K."/>
        </authorList>
    </citation>
    <scope>NUCLEOTIDE SEQUENCE [LARGE SCALE GENOMIC DNA]</scope>
    <source>
        <strain evidence="7 8">F0235</strain>
    </source>
</reference>
<accession>L1MA28</accession>
<evidence type="ECO:0000256" key="2">
    <source>
        <dbReference type="ARBA" id="ARBA00005336"/>
    </source>
</evidence>
<dbReference type="PANTHER" id="PTHR30480:SF13">
    <property type="entry name" value="BETA-HEXOSAMINIDASE"/>
    <property type="match status" value="1"/>
</dbReference>
<evidence type="ECO:0000256" key="1">
    <source>
        <dbReference type="ARBA" id="ARBA00001231"/>
    </source>
</evidence>
<dbReference type="EC" id="3.2.1.52" evidence="3"/>
<dbReference type="PANTHER" id="PTHR30480">
    <property type="entry name" value="BETA-HEXOSAMINIDASE-RELATED"/>
    <property type="match status" value="1"/>
</dbReference>